<keyword evidence="4" id="KW-1185">Reference proteome</keyword>
<accession>A0A941EYN5</accession>
<dbReference type="RefSeq" id="WP_212533998.1">
    <property type="nucleotide sequence ID" value="NZ_JAGSOG010000493.1"/>
</dbReference>
<feature type="region of interest" description="Disordered" evidence="1">
    <location>
        <begin position="125"/>
        <end position="150"/>
    </location>
</feature>
<name>A0A941EYN5_9ACTN</name>
<sequence length="653" mass="66206">MQVPASWPVYDLTADPSRCVLFDQHAVYLGTPGVDQNCPPRAYGRTEALLIQPEQASVPAGTQELGTDTAAFSGPMNANETTRHTVQFTAPGPGVEVTATYGSGAAQIRSILSGARMTAKSAAKAPAAGNAQAVPATRTAGSSGSSAAANTSSASATSELSVQQAQGLGVDTCTVPSAATMSDWLASPYRVISTYLGGANWACTYGDFSASWVSQVAAEGWQFIPIWVGPQASCTQLTNTTVIDPSNAAAQGAAEAASAVAAAQEFGYGQGTPIYYDMESYNNSDSACSQATLTFLGAWTAGLHSAGYLSGVYSSAATGIADLASQYTNSAYQSPDDVWFADWNDNPVLTNPYAPAADWQGAIMHQYYGSHDETWGGATLSLDSDVVDAAVAGEPGTATGQPTVTDEPAEVAVTPGNAGRTQLKIQAGSKLSTIHWQVQPPAGITVSPSSGIAIVSGSGQVGISLNVTGASSLASGRYDVPITVTVNGKQTTGTYLLVSDGTAIASSVVLYAADTSSMAIAQLEAQQLALPASNLTGDFATAWADDASGNDLVIAVGVAASNALFHNACGWANPANEAIGHTPFGYPSVPLTAGTGGVFEGADLSTDAANQALSEQFAQYALAGTIPNESAAQPLGSLTPADTCLGSASVPVP</sequence>
<reference evidence="3" key="1">
    <citation type="submission" date="2021-04" db="EMBL/GenBank/DDBJ databases">
        <title>Genome based classification of Actinospica acidithermotolerans sp. nov., an actinobacterium isolated from an Indonesian hot spring.</title>
        <authorList>
            <person name="Kusuma A.B."/>
            <person name="Putra K.E."/>
            <person name="Nafisah S."/>
            <person name="Loh J."/>
            <person name="Nouioui I."/>
            <person name="Goodfellow M."/>
        </authorList>
    </citation>
    <scope>NUCLEOTIDE SEQUENCE</scope>
    <source>
        <strain evidence="3">CSCA 57</strain>
    </source>
</reference>
<dbReference type="InterPro" id="IPR017853">
    <property type="entry name" value="GH"/>
</dbReference>
<evidence type="ECO:0000313" key="4">
    <source>
        <dbReference type="Proteomes" id="UP000675781"/>
    </source>
</evidence>
<dbReference type="SUPFAM" id="SSF51445">
    <property type="entry name" value="(Trans)glycosidases"/>
    <property type="match status" value="1"/>
</dbReference>
<comment type="caution">
    <text evidence="3">The sequence shown here is derived from an EMBL/GenBank/DDBJ whole genome shotgun (WGS) entry which is preliminary data.</text>
</comment>
<feature type="domain" description="Rv2525c-like glycoside hydrolase-like" evidence="2">
    <location>
        <begin position="183"/>
        <end position="387"/>
    </location>
</feature>
<dbReference type="Pfam" id="PF08924">
    <property type="entry name" value="Rv2525c_GlyHyd-like"/>
    <property type="match status" value="1"/>
</dbReference>
<protein>
    <submittedName>
        <fullName evidence="3">DUF1906 domain-containing protein</fullName>
    </submittedName>
</protein>
<evidence type="ECO:0000259" key="2">
    <source>
        <dbReference type="Pfam" id="PF08924"/>
    </source>
</evidence>
<gene>
    <name evidence="3" type="ORF">KDL01_40335</name>
</gene>
<evidence type="ECO:0000256" key="1">
    <source>
        <dbReference type="SAM" id="MobiDB-lite"/>
    </source>
</evidence>
<dbReference type="InterPro" id="IPR015020">
    <property type="entry name" value="Rv2525c-like_Glyco_Hydro-like"/>
</dbReference>
<proteinExistence type="predicted"/>
<dbReference type="Gene3D" id="3.20.20.80">
    <property type="entry name" value="Glycosidases"/>
    <property type="match status" value="1"/>
</dbReference>
<dbReference type="EMBL" id="JAGSOG010000493">
    <property type="protein sequence ID" value="MBR7839571.1"/>
    <property type="molecule type" value="Genomic_DNA"/>
</dbReference>
<dbReference type="Proteomes" id="UP000675781">
    <property type="component" value="Unassembled WGS sequence"/>
</dbReference>
<evidence type="ECO:0000313" key="3">
    <source>
        <dbReference type="EMBL" id="MBR7839571.1"/>
    </source>
</evidence>
<dbReference type="AlphaFoldDB" id="A0A941EYN5"/>
<organism evidence="3 4">
    <name type="scientific">Actinospica durhamensis</name>
    <dbReference type="NCBI Taxonomy" id="1508375"/>
    <lineage>
        <taxon>Bacteria</taxon>
        <taxon>Bacillati</taxon>
        <taxon>Actinomycetota</taxon>
        <taxon>Actinomycetes</taxon>
        <taxon>Catenulisporales</taxon>
        <taxon>Actinospicaceae</taxon>
        <taxon>Actinospica</taxon>
    </lineage>
</organism>